<dbReference type="STRING" id="477184.KYC_17427"/>
<accession>H0F9N3</accession>
<name>H0F9N3_9BURK</name>
<comment type="caution">
    <text evidence="2">The sequence shown here is derived from an EMBL/GenBank/DDBJ whole genome shotgun (WGS) entry which is preliminary data.</text>
</comment>
<keyword evidence="3" id="KW-1185">Reference proteome</keyword>
<proteinExistence type="predicted"/>
<dbReference type="EMBL" id="AGUF01000055">
    <property type="protein sequence ID" value="EHK65298.1"/>
    <property type="molecule type" value="Genomic_DNA"/>
</dbReference>
<dbReference type="InterPro" id="IPR057087">
    <property type="entry name" value="Gp12-like"/>
</dbReference>
<dbReference type="Pfam" id="PF23961">
    <property type="entry name" value="Phage_tail_terminator_9"/>
    <property type="match status" value="1"/>
</dbReference>
<dbReference type="eggNOG" id="ENOG5033E4N">
    <property type="taxonomic scope" value="Bacteria"/>
</dbReference>
<dbReference type="RefSeq" id="WP_008164653.1">
    <property type="nucleotide sequence ID" value="NZ_AGUF01000055.1"/>
</dbReference>
<dbReference type="OrthoDB" id="8656400at2"/>
<dbReference type="NCBIfam" id="NF047498">
    <property type="entry name" value="LIC_12616_fam"/>
    <property type="match status" value="1"/>
</dbReference>
<dbReference type="Proteomes" id="UP000003113">
    <property type="component" value="Unassembled WGS sequence"/>
</dbReference>
<evidence type="ECO:0000259" key="1">
    <source>
        <dbReference type="Pfam" id="PF23961"/>
    </source>
</evidence>
<organism evidence="2 3">
    <name type="scientific">Achromobacter arsenitoxydans SY8</name>
    <dbReference type="NCBI Taxonomy" id="477184"/>
    <lineage>
        <taxon>Bacteria</taxon>
        <taxon>Pseudomonadati</taxon>
        <taxon>Pseudomonadota</taxon>
        <taxon>Betaproteobacteria</taxon>
        <taxon>Burkholderiales</taxon>
        <taxon>Alcaligenaceae</taxon>
        <taxon>Achromobacter</taxon>
    </lineage>
</organism>
<sequence length="174" mass="18761">MDPQDAIFELIEAAAGGVLVVFADENGPRPRPPYIALAVRWDQASSVEAGPVLDDGMQSVRQHDDASVELQAYGPSAFERLGELGLKLRHALYEERAEALGLAVFEIGRLQNIPVLRDAVRYERRGVLELGIRYARSFAAPVGRVDAVKVEFSASGGATDLPETSFTVTATPAP</sequence>
<reference evidence="2 3" key="1">
    <citation type="journal article" date="2012" name="J. Bacteriol.">
        <title>Genome sequence of the highly efficient arsenite-oxidizing bacterium Achromobacter arsenitoxydans SY8.</title>
        <authorList>
            <person name="Li X."/>
            <person name="Hu Y."/>
            <person name="Gong J."/>
            <person name="Lin Y."/>
            <person name="Johnstone L."/>
            <person name="Rensing C."/>
            <person name="Wang G."/>
        </authorList>
    </citation>
    <scope>NUCLEOTIDE SEQUENCE [LARGE SCALE GENOMIC DNA]</scope>
    <source>
        <strain evidence="2 3">SY8</strain>
    </source>
</reference>
<protein>
    <recommendedName>
        <fullName evidence="1">Phage neck terminator protein gp12-like domain-containing protein</fullName>
    </recommendedName>
</protein>
<gene>
    <name evidence="2" type="ORF">KYC_17427</name>
</gene>
<feature type="domain" description="Phage neck terminator protein gp12-like" evidence="1">
    <location>
        <begin position="7"/>
        <end position="152"/>
    </location>
</feature>
<evidence type="ECO:0000313" key="2">
    <source>
        <dbReference type="EMBL" id="EHK65298.1"/>
    </source>
</evidence>
<dbReference type="AlphaFoldDB" id="H0F9N3"/>
<evidence type="ECO:0000313" key="3">
    <source>
        <dbReference type="Proteomes" id="UP000003113"/>
    </source>
</evidence>